<feature type="transmembrane region" description="Helical" evidence="1">
    <location>
        <begin position="251"/>
        <end position="276"/>
    </location>
</feature>
<dbReference type="AlphaFoldDB" id="A0A495EV77"/>
<keyword evidence="1" id="KW-1133">Transmembrane helix</keyword>
<evidence type="ECO:0000313" key="3">
    <source>
        <dbReference type="Proteomes" id="UP000276055"/>
    </source>
</evidence>
<accession>A0A495EV77</accession>
<dbReference type="EMBL" id="RBIR01000002">
    <property type="protein sequence ID" value="RKR20471.1"/>
    <property type="molecule type" value="Genomic_DNA"/>
</dbReference>
<evidence type="ECO:0000256" key="1">
    <source>
        <dbReference type="SAM" id="Phobius"/>
    </source>
</evidence>
<feature type="transmembrane region" description="Helical" evidence="1">
    <location>
        <begin position="200"/>
        <end position="218"/>
    </location>
</feature>
<gene>
    <name evidence="2" type="ORF">C8D78_1106</name>
</gene>
<sequence length="286" mass="29258">MRTFVSAAAVLVGLLMAAVAVPAMWVDRNIVQEDGFVALTAPLGKDPAFQQRLATAAVGTLASGANIPDVVKELARPILDNAAQSLTGLPGYPDAWAETLRKSHRLTFADPNTLPPASGASSSLTLDVAPLAGLVAKQVSDTTSIPLKAPGQVLINIGHSDQRQLIERVTVYAPMGYAVAVGAGIAFVLAFVAARRRWTVLAGMGVGALLLAGVWKLASDAAGTAVASTSSGNDVAELFKSEFVAACSASFGQWIVAAVVAGAALLAAGIAVRVAGGRKRGNIEHR</sequence>
<comment type="caution">
    <text evidence="2">The sequence shown here is derived from an EMBL/GenBank/DDBJ whole genome shotgun (WGS) entry which is preliminary data.</text>
</comment>
<name>A0A495EV77_9MICC</name>
<keyword evidence="1" id="KW-0812">Transmembrane</keyword>
<reference evidence="2 3" key="1">
    <citation type="submission" date="2018-10" db="EMBL/GenBank/DDBJ databases">
        <title>Genomic Encyclopedia of Type Strains, Phase IV (KMG-IV): sequencing the most valuable type-strain genomes for metagenomic binning, comparative biology and taxonomic classification.</title>
        <authorList>
            <person name="Goeker M."/>
        </authorList>
    </citation>
    <scope>NUCLEOTIDE SEQUENCE [LARGE SCALE GENOMIC DNA]</scope>
    <source>
        <strain evidence="2 3">DSM 25586</strain>
    </source>
</reference>
<organism evidence="2 3">
    <name type="scientific">Arthrobacter oryzae</name>
    <dbReference type="NCBI Taxonomy" id="409290"/>
    <lineage>
        <taxon>Bacteria</taxon>
        <taxon>Bacillati</taxon>
        <taxon>Actinomycetota</taxon>
        <taxon>Actinomycetes</taxon>
        <taxon>Micrococcales</taxon>
        <taxon>Micrococcaceae</taxon>
        <taxon>Arthrobacter</taxon>
    </lineage>
</organism>
<keyword evidence="1" id="KW-0472">Membrane</keyword>
<dbReference type="Proteomes" id="UP000276055">
    <property type="component" value="Unassembled WGS sequence"/>
</dbReference>
<feature type="transmembrane region" description="Helical" evidence="1">
    <location>
        <begin position="171"/>
        <end position="193"/>
    </location>
</feature>
<dbReference type="RefSeq" id="WP_120950959.1">
    <property type="nucleotide sequence ID" value="NZ_RBIR01000002.1"/>
</dbReference>
<protein>
    <submittedName>
        <fullName evidence="2">Uncharacterized protein</fullName>
    </submittedName>
</protein>
<proteinExistence type="predicted"/>
<evidence type="ECO:0000313" key="2">
    <source>
        <dbReference type="EMBL" id="RKR20471.1"/>
    </source>
</evidence>
<dbReference type="OrthoDB" id="4964652at2"/>